<dbReference type="Gene3D" id="3.40.50.720">
    <property type="entry name" value="NAD(P)-binding Rossmann-like Domain"/>
    <property type="match status" value="1"/>
</dbReference>
<feature type="domain" description="Alcohol dehydrogenase-like N-terminal" evidence="7">
    <location>
        <begin position="26"/>
        <end position="117"/>
    </location>
</feature>
<organism evidence="8">
    <name type="scientific">Dictyoglomus thermophilum</name>
    <dbReference type="NCBI Taxonomy" id="14"/>
    <lineage>
        <taxon>Bacteria</taxon>
        <taxon>Pseudomonadati</taxon>
        <taxon>Dictyoglomota</taxon>
        <taxon>Dictyoglomia</taxon>
        <taxon>Dictyoglomales</taxon>
        <taxon>Dictyoglomaceae</taxon>
        <taxon>Dictyoglomus</taxon>
    </lineage>
</organism>
<gene>
    <name evidence="8" type="ORF">ENU78_01270</name>
</gene>
<dbReference type="InterPro" id="IPR036291">
    <property type="entry name" value="NAD(P)-bd_dom_sf"/>
</dbReference>
<proteinExistence type="inferred from homology"/>
<name>A0A7V4DWD5_DICTH</name>
<dbReference type="InterPro" id="IPR013154">
    <property type="entry name" value="ADH-like_N"/>
</dbReference>
<dbReference type="Pfam" id="PF08240">
    <property type="entry name" value="ADH_N"/>
    <property type="match status" value="1"/>
</dbReference>
<evidence type="ECO:0000256" key="5">
    <source>
        <dbReference type="ARBA" id="ARBA00023002"/>
    </source>
</evidence>
<reference evidence="8" key="1">
    <citation type="journal article" date="2020" name="mSystems">
        <title>Genome- and Community-Level Interaction Insights into Carbon Utilization and Element Cycling Functions of Hydrothermarchaeota in Hydrothermal Sediment.</title>
        <authorList>
            <person name="Zhou Z."/>
            <person name="Liu Y."/>
            <person name="Xu W."/>
            <person name="Pan J."/>
            <person name="Luo Z.H."/>
            <person name="Li M."/>
        </authorList>
    </citation>
    <scope>NUCLEOTIDE SEQUENCE [LARGE SCALE GENOMIC DNA]</scope>
    <source>
        <strain evidence="8">SpSt-70</strain>
    </source>
</reference>
<evidence type="ECO:0000313" key="8">
    <source>
        <dbReference type="EMBL" id="HGK23074.1"/>
    </source>
</evidence>
<accession>A0A7V4DWD5</accession>
<dbReference type="Gene3D" id="3.90.180.10">
    <property type="entry name" value="Medium-chain alcohol dehydrogenases, catalytic domain"/>
    <property type="match status" value="2"/>
</dbReference>
<dbReference type="InterPro" id="IPR013149">
    <property type="entry name" value="ADH-like_C"/>
</dbReference>
<dbReference type="AlphaFoldDB" id="A0A7V4DWD5"/>
<dbReference type="PANTHER" id="PTHR43350:SF19">
    <property type="entry name" value="D-GULOSIDE 3-DEHYDROGENASE"/>
    <property type="match status" value="1"/>
</dbReference>
<dbReference type="GO" id="GO:0016491">
    <property type="term" value="F:oxidoreductase activity"/>
    <property type="evidence" value="ECO:0007669"/>
    <property type="project" value="UniProtKB-KW"/>
</dbReference>
<keyword evidence="3" id="KW-0479">Metal-binding</keyword>
<protein>
    <recommendedName>
        <fullName evidence="9">Alcohol dehydrogenase</fullName>
    </recommendedName>
</protein>
<evidence type="ECO:0000256" key="3">
    <source>
        <dbReference type="ARBA" id="ARBA00022723"/>
    </source>
</evidence>
<dbReference type="CDD" id="cd08255">
    <property type="entry name" value="2-desacetyl-2-hydroxyethyl_bacteriochlorophyllide_like"/>
    <property type="match status" value="1"/>
</dbReference>
<evidence type="ECO:0000259" key="6">
    <source>
        <dbReference type="Pfam" id="PF00107"/>
    </source>
</evidence>
<evidence type="ECO:0008006" key="9">
    <source>
        <dbReference type="Google" id="ProtNLM"/>
    </source>
</evidence>
<dbReference type="SUPFAM" id="SSF51735">
    <property type="entry name" value="NAD(P)-binding Rossmann-fold domains"/>
    <property type="match status" value="1"/>
</dbReference>
<comment type="caution">
    <text evidence="8">The sequence shown here is derived from an EMBL/GenBank/DDBJ whole genome shotgun (WGS) entry which is preliminary data.</text>
</comment>
<comment type="similarity">
    <text evidence="2">Belongs to the zinc-containing alcohol dehydrogenase family.</text>
</comment>
<dbReference type="SUPFAM" id="SSF50129">
    <property type="entry name" value="GroES-like"/>
    <property type="match status" value="1"/>
</dbReference>
<dbReference type="EMBL" id="DTDV01000006">
    <property type="protein sequence ID" value="HGK23074.1"/>
    <property type="molecule type" value="Genomic_DNA"/>
</dbReference>
<evidence type="ECO:0000256" key="4">
    <source>
        <dbReference type="ARBA" id="ARBA00022833"/>
    </source>
</evidence>
<evidence type="ECO:0000256" key="2">
    <source>
        <dbReference type="ARBA" id="ARBA00008072"/>
    </source>
</evidence>
<feature type="domain" description="Alcohol dehydrogenase-like C-terminal" evidence="6">
    <location>
        <begin position="157"/>
        <end position="236"/>
    </location>
</feature>
<evidence type="ECO:0000256" key="1">
    <source>
        <dbReference type="ARBA" id="ARBA00001947"/>
    </source>
</evidence>
<dbReference type="Pfam" id="PF00107">
    <property type="entry name" value="ADH_zinc_N"/>
    <property type="match status" value="1"/>
</dbReference>
<dbReference type="PANTHER" id="PTHR43350">
    <property type="entry name" value="NAD-DEPENDENT ALCOHOL DEHYDROGENASE"/>
    <property type="match status" value="1"/>
</dbReference>
<keyword evidence="4" id="KW-0862">Zinc</keyword>
<evidence type="ECO:0000259" key="7">
    <source>
        <dbReference type="Pfam" id="PF08240"/>
    </source>
</evidence>
<sequence>MKTKAIVFAGPFQIEIKDFELRELREGEVLVKTIYTGVSPGTELRVLSGKQVGGEFPLIPGYENVGKIVKVGKGVKDLKEGMIVFSSGTRFTGPYNRVWGGQVEYSIVGEEEVIIVPEDLDPLYAVFTKTCAIALHGVKRARVSSKDKVAIVGQGLIGHLALQMSKINGAYVIAIDVVEERLKNSILAGADYGINAKEKDVYEEVMKITNGGVDVAIDVTGVASTVNNTANLIRPRPYVSKSSQDPDPPVGRLLILGSYTDPICFNYHPTLFDHEIDIIVSRDCTYFDLLEAIDLIRNKKVNFNAIDFETFDFQSAEKGYQKLMNKEITKAIFKWE</sequence>
<dbReference type="GO" id="GO:0046872">
    <property type="term" value="F:metal ion binding"/>
    <property type="evidence" value="ECO:0007669"/>
    <property type="project" value="UniProtKB-KW"/>
</dbReference>
<dbReference type="RefSeq" id="WP_149122661.1">
    <property type="nucleotide sequence ID" value="NZ_VTFL01000002.1"/>
</dbReference>
<keyword evidence="5" id="KW-0560">Oxidoreductase</keyword>
<dbReference type="InterPro" id="IPR011032">
    <property type="entry name" value="GroES-like_sf"/>
</dbReference>
<comment type="cofactor">
    <cofactor evidence="1">
        <name>Zn(2+)</name>
        <dbReference type="ChEBI" id="CHEBI:29105"/>
    </cofactor>
</comment>